<name>K9EFK2_9ACTO</name>
<evidence type="ECO:0000313" key="2">
    <source>
        <dbReference type="EMBL" id="EKU95398.1"/>
    </source>
</evidence>
<dbReference type="PATRIC" id="fig|883066.3.peg.789"/>
<dbReference type="Pfam" id="PF07883">
    <property type="entry name" value="Cupin_2"/>
    <property type="match status" value="1"/>
</dbReference>
<reference evidence="2 3" key="1">
    <citation type="submission" date="2012-09" db="EMBL/GenBank/DDBJ databases">
        <title>The Genome Sequence of Actinobaculum massiliae ACS-171-V-COL2.</title>
        <authorList>
            <consortium name="The Broad Institute Genome Sequencing Platform"/>
            <person name="Earl A."/>
            <person name="Ward D."/>
            <person name="Feldgarden M."/>
            <person name="Gevers D."/>
            <person name="Saerens B."/>
            <person name="Vaneechoutte M."/>
            <person name="Walker B."/>
            <person name="Young S.K."/>
            <person name="Zeng Q."/>
            <person name="Gargeya S."/>
            <person name="Fitzgerald M."/>
            <person name="Haas B."/>
            <person name="Abouelleil A."/>
            <person name="Alvarado L."/>
            <person name="Arachchi H.M."/>
            <person name="Berlin A."/>
            <person name="Chapman S.B."/>
            <person name="Goldberg J."/>
            <person name="Griggs A."/>
            <person name="Gujja S."/>
            <person name="Hansen M."/>
            <person name="Howarth C."/>
            <person name="Imamovic A."/>
            <person name="Larimer J."/>
            <person name="McCowen C."/>
            <person name="Montmayeur A."/>
            <person name="Murphy C."/>
            <person name="Neiman D."/>
            <person name="Pearson M."/>
            <person name="Priest M."/>
            <person name="Roberts A."/>
            <person name="Saif S."/>
            <person name="Shea T."/>
            <person name="Sisk P."/>
            <person name="Sykes S."/>
            <person name="Wortman J."/>
            <person name="Nusbaum C."/>
            <person name="Birren B."/>
        </authorList>
    </citation>
    <scope>NUCLEOTIDE SEQUENCE [LARGE SCALE GENOMIC DNA]</scope>
    <source>
        <strain evidence="3">ACS-171-V-Col2</strain>
    </source>
</reference>
<accession>K9EFK2</accession>
<dbReference type="CDD" id="cd02230">
    <property type="entry name" value="cupin_HP0902-like"/>
    <property type="match status" value="1"/>
</dbReference>
<dbReference type="PANTHER" id="PTHR37694:SF1">
    <property type="entry name" value="SLR8022 PROTEIN"/>
    <property type="match status" value="1"/>
</dbReference>
<keyword evidence="3" id="KW-1185">Reference proteome</keyword>
<dbReference type="STRING" id="202789.GCA_001457435_01366"/>
<dbReference type="InterPro" id="IPR011051">
    <property type="entry name" value="RmlC_Cupin_sf"/>
</dbReference>
<comment type="caution">
    <text evidence="2">The sequence shown here is derived from an EMBL/GenBank/DDBJ whole genome shotgun (WGS) entry which is preliminary data.</text>
</comment>
<dbReference type="InterPro" id="IPR013096">
    <property type="entry name" value="Cupin_2"/>
</dbReference>
<dbReference type="PANTHER" id="PTHR37694">
    <property type="entry name" value="SLR8022 PROTEIN"/>
    <property type="match status" value="1"/>
</dbReference>
<dbReference type="Proteomes" id="UP000009888">
    <property type="component" value="Unassembled WGS sequence"/>
</dbReference>
<dbReference type="eggNOG" id="COG1917">
    <property type="taxonomic scope" value="Bacteria"/>
</dbReference>
<dbReference type="SUPFAM" id="SSF51182">
    <property type="entry name" value="RmlC-like cupins"/>
    <property type="match status" value="1"/>
</dbReference>
<feature type="domain" description="Cupin type-2" evidence="1">
    <location>
        <begin position="43"/>
        <end position="109"/>
    </location>
</feature>
<dbReference type="InterPro" id="IPR014710">
    <property type="entry name" value="RmlC-like_jellyroll"/>
</dbReference>
<dbReference type="AlphaFoldDB" id="K9EFK2"/>
<proteinExistence type="predicted"/>
<sequence length="116" mass="12459">MPATTASSTSLVVTDVFKELPIAKEATTSRVLVNNDVLRHVTFSMDAGQVLTEHASARAVIVNILRGKMRFVVAGQTYEVSDGDVIYLAPGERHAVEAIEPTYMSLTLVVVGQNGN</sequence>
<dbReference type="Gene3D" id="2.60.120.10">
    <property type="entry name" value="Jelly Rolls"/>
    <property type="match status" value="1"/>
</dbReference>
<dbReference type="EMBL" id="AGWL01000003">
    <property type="protein sequence ID" value="EKU95398.1"/>
    <property type="molecule type" value="Genomic_DNA"/>
</dbReference>
<dbReference type="RefSeq" id="WP_007000969.1">
    <property type="nucleotide sequence ID" value="NZ_JH992955.1"/>
</dbReference>
<evidence type="ECO:0000259" key="1">
    <source>
        <dbReference type="Pfam" id="PF07883"/>
    </source>
</evidence>
<dbReference type="HOGENOM" id="CLU_141446_1_0_11"/>
<protein>
    <recommendedName>
        <fullName evidence="1">Cupin type-2 domain-containing protein</fullName>
    </recommendedName>
</protein>
<organism evidence="2 3">
    <name type="scientific">Actinobaculum massiliense ACS-171-V-Col2</name>
    <dbReference type="NCBI Taxonomy" id="883066"/>
    <lineage>
        <taxon>Bacteria</taxon>
        <taxon>Bacillati</taxon>
        <taxon>Actinomycetota</taxon>
        <taxon>Actinomycetes</taxon>
        <taxon>Actinomycetales</taxon>
        <taxon>Actinomycetaceae</taxon>
        <taxon>Actinobaculum</taxon>
    </lineage>
</organism>
<gene>
    <name evidence="2" type="ORF">HMPREF9233_00763</name>
</gene>
<evidence type="ECO:0000313" key="3">
    <source>
        <dbReference type="Proteomes" id="UP000009888"/>
    </source>
</evidence>